<dbReference type="Gene3D" id="3.30.420.10">
    <property type="entry name" value="Ribonuclease H-like superfamily/Ribonuclease H"/>
    <property type="match status" value="2"/>
</dbReference>
<dbReference type="PANTHER" id="PTHR15092">
    <property type="entry name" value="POLY A -SPECIFIC RIBONUCLEASE/TARGET OF EGR1, MEMBER 1"/>
    <property type="match status" value="1"/>
</dbReference>
<name>A0A1W0X2S9_HYPEX</name>
<dbReference type="AlphaFoldDB" id="A0A1W0X2S9"/>
<dbReference type="InterPro" id="IPR006941">
    <property type="entry name" value="RNase_CAF1"/>
</dbReference>
<dbReference type="EMBL" id="MTYJ01000021">
    <property type="protein sequence ID" value="OQV21816.1"/>
    <property type="molecule type" value="Genomic_DNA"/>
</dbReference>
<dbReference type="Pfam" id="PF04857">
    <property type="entry name" value="CAF1"/>
    <property type="match status" value="2"/>
</dbReference>
<comment type="similarity">
    <text evidence="1">Belongs to the CAF1 family.</text>
</comment>
<dbReference type="GO" id="GO:0003723">
    <property type="term" value="F:RNA binding"/>
    <property type="evidence" value="ECO:0007669"/>
    <property type="project" value="TreeGrafter"/>
</dbReference>
<keyword evidence="3" id="KW-1185">Reference proteome</keyword>
<dbReference type="InterPro" id="IPR051181">
    <property type="entry name" value="CAF1_poly(A)_ribonucleases"/>
</dbReference>
<evidence type="ECO:0000313" key="3">
    <source>
        <dbReference type="Proteomes" id="UP000192578"/>
    </source>
</evidence>
<gene>
    <name evidence="2" type="ORF">BV898_04390</name>
</gene>
<accession>A0A1W0X2S9</accession>
<reference evidence="3" key="1">
    <citation type="submission" date="2017-01" db="EMBL/GenBank/DDBJ databases">
        <title>Comparative genomics of anhydrobiosis in the tardigrade Hypsibius dujardini.</title>
        <authorList>
            <person name="Yoshida Y."/>
            <person name="Koutsovoulos G."/>
            <person name="Laetsch D."/>
            <person name="Stevens L."/>
            <person name="Kumar S."/>
            <person name="Horikawa D."/>
            <person name="Ishino K."/>
            <person name="Komine S."/>
            <person name="Tomita M."/>
            <person name="Blaxter M."/>
            <person name="Arakawa K."/>
        </authorList>
    </citation>
    <scope>NUCLEOTIDE SEQUENCE [LARGE SCALE GENOMIC DNA]</scope>
    <source>
        <strain evidence="3">Z151</strain>
    </source>
</reference>
<dbReference type="InterPro" id="IPR036397">
    <property type="entry name" value="RNaseH_sf"/>
</dbReference>
<proteinExistence type="inferred from homology"/>
<dbReference type="InterPro" id="IPR012337">
    <property type="entry name" value="RNaseH-like_sf"/>
</dbReference>
<dbReference type="OrthoDB" id="414075at2759"/>
<evidence type="ECO:0000313" key="2">
    <source>
        <dbReference type="EMBL" id="OQV21816.1"/>
    </source>
</evidence>
<protein>
    <submittedName>
        <fullName evidence="2">Target of EGR1 protein 1</fullName>
    </submittedName>
</protein>
<evidence type="ECO:0000256" key="1">
    <source>
        <dbReference type="ARBA" id="ARBA00008372"/>
    </source>
</evidence>
<dbReference type="SUPFAM" id="SSF53098">
    <property type="entry name" value="Ribonuclease H-like"/>
    <property type="match status" value="1"/>
</dbReference>
<comment type="caution">
    <text evidence="2">The sequence shown here is derived from an EMBL/GenBank/DDBJ whole genome shotgun (WGS) entry which is preliminary data.</text>
</comment>
<organism evidence="2 3">
    <name type="scientific">Hypsibius exemplaris</name>
    <name type="common">Freshwater tardigrade</name>
    <dbReference type="NCBI Taxonomy" id="2072580"/>
    <lineage>
        <taxon>Eukaryota</taxon>
        <taxon>Metazoa</taxon>
        <taxon>Ecdysozoa</taxon>
        <taxon>Tardigrada</taxon>
        <taxon>Eutardigrada</taxon>
        <taxon>Parachela</taxon>
        <taxon>Hypsibioidea</taxon>
        <taxon>Hypsibiidae</taxon>
        <taxon>Hypsibius</taxon>
    </lineage>
</organism>
<dbReference type="PANTHER" id="PTHR15092:SF37">
    <property type="entry name" value="TARGET OF EGR1 PROTEIN 1"/>
    <property type="match status" value="1"/>
</dbReference>
<sequence>MDDPEFITIFDVTSKNVEAIAPRILREIEAADFVAIDQELSGLGNTAGRGRLDLKNYYTKLQESAERRRVISIGISCFKSSAEFTKLNRECCDPLLFTCTSFNILLLPDEGFLMDGSAQRFLVAHRFDLNRWIDDGIIYSPLGMHNDFMASVVQKLLTTKAILVFHNGLTDLAYFYRSFYNPLPKSNEIFAADIADMFGDRLFDTKVICNKVLGWRMHSLEYCYKKAQRITEKSRRDGKPAVWLQEPQIPPAGTELMTIPTARRRTEFAVAPKVGVDVCDLVYHFGFCNAFKTGTCKLTVEQHQMDLVLDVEEQKSAVDVIGEKTVTASVNATDSVSSLLQSIHQSITGSSSQVNQDRLESDHSLVLTPASSIPAESPMPLDGPRTSIFNYVPKPGRGMPYTKPLPPPVHPQRLGSGHFTIDNGLTYNLDFGLHSAGFDAFMTGYVFAVCLAQLGREAKEDGRAVFKHCHDFVGRVHITGKSEVFSCLRSLHVKASARHLQKIARIRALEERVGGEVVIAQGSV</sequence>
<dbReference type="Proteomes" id="UP000192578">
    <property type="component" value="Unassembled WGS sequence"/>
</dbReference>
<dbReference type="GO" id="GO:0000175">
    <property type="term" value="F:3'-5'-RNA exonuclease activity"/>
    <property type="evidence" value="ECO:0007669"/>
    <property type="project" value="TreeGrafter"/>
</dbReference>